<dbReference type="Ensembl" id="ENSEBUT00000004903.1">
    <property type="protein sequence ID" value="ENSEBUP00000004465.1"/>
    <property type="gene ID" value="ENSEBUG00000003143.1"/>
</dbReference>
<evidence type="ECO:0000256" key="2">
    <source>
        <dbReference type="ARBA" id="ARBA00010905"/>
    </source>
</evidence>
<keyword evidence="3" id="KW-0964">Secreted</keyword>
<name>A0A8C4NHU2_EPTBU</name>
<evidence type="ECO:0000256" key="4">
    <source>
        <dbReference type="ARBA" id="ARBA00022729"/>
    </source>
</evidence>
<proteinExistence type="inferred from homology"/>
<reference evidence="9" key="1">
    <citation type="submission" date="2025-05" db="UniProtKB">
        <authorList>
            <consortium name="Ensembl"/>
        </authorList>
    </citation>
    <scope>IDENTIFICATION</scope>
</reference>
<dbReference type="GO" id="GO:0005576">
    <property type="term" value="C:extracellular region"/>
    <property type="evidence" value="ECO:0007669"/>
    <property type="project" value="UniProtKB-SubCell"/>
</dbReference>
<dbReference type="GO" id="GO:0030246">
    <property type="term" value="F:carbohydrate binding"/>
    <property type="evidence" value="ECO:0007669"/>
    <property type="project" value="UniProtKB-KW"/>
</dbReference>
<evidence type="ECO:0000256" key="1">
    <source>
        <dbReference type="ARBA" id="ARBA00004613"/>
    </source>
</evidence>
<dbReference type="Ensembl" id="ENSEBUT00000004885.1">
    <property type="protein sequence ID" value="ENSEBUP00000004447.1"/>
    <property type="gene ID" value="ENSEBUG00000003143.1"/>
</dbReference>
<dbReference type="GeneTree" id="ENSGT00950000183004"/>
<keyword evidence="6" id="KW-1015">Disulfide bond</keyword>
<keyword evidence="7" id="KW-0812">Transmembrane</keyword>
<dbReference type="PANTHER" id="PTHR14592">
    <property type="entry name" value="UNCHARACTERIZED FAM3"/>
    <property type="match status" value="1"/>
</dbReference>
<evidence type="ECO:0000313" key="10">
    <source>
        <dbReference type="Proteomes" id="UP000694388"/>
    </source>
</evidence>
<evidence type="ECO:0000256" key="6">
    <source>
        <dbReference type="ARBA" id="ARBA00023157"/>
    </source>
</evidence>
<dbReference type="Proteomes" id="UP000694388">
    <property type="component" value="Unplaced"/>
</dbReference>
<keyword evidence="7" id="KW-0472">Membrane</keyword>
<dbReference type="InterPro" id="IPR039220">
    <property type="entry name" value="FAM3"/>
</dbReference>
<accession>A0A8C4NHU2</accession>
<feature type="transmembrane region" description="Helical" evidence="7">
    <location>
        <begin position="9"/>
        <end position="29"/>
    </location>
</feature>
<dbReference type="AlphaFoldDB" id="A0A8C4NHU2"/>
<evidence type="ECO:0000256" key="5">
    <source>
        <dbReference type="ARBA" id="ARBA00022734"/>
    </source>
</evidence>
<feature type="domain" description="ILEI/PANDER" evidence="8">
    <location>
        <begin position="111"/>
        <end position="165"/>
    </location>
</feature>
<keyword evidence="7" id="KW-1133">Transmembrane helix</keyword>
<keyword evidence="4" id="KW-0732">Signal</keyword>
<comment type="similarity">
    <text evidence="2">Belongs to the FAM3 family.</text>
</comment>
<keyword evidence="5" id="KW-0430">Lectin</keyword>
<dbReference type="InterPro" id="IPR039477">
    <property type="entry name" value="ILEI/PANDER_dom"/>
</dbReference>
<dbReference type="PROSITE" id="PS52031">
    <property type="entry name" value="GG_LECTIN"/>
    <property type="match status" value="1"/>
</dbReference>
<evidence type="ECO:0000313" key="9">
    <source>
        <dbReference type="Ensembl" id="ENSEBUP00000004447.1"/>
    </source>
</evidence>
<comment type="subcellular location">
    <subcellularLocation>
        <location evidence="1">Secreted</location>
    </subcellularLocation>
</comment>
<organism evidence="9 10">
    <name type="scientific">Eptatretus burgeri</name>
    <name type="common">Inshore hagfish</name>
    <dbReference type="NCBI Taxonomy" id="7764"/>
    <lineage>
        <taxon>Eukaryota</taxon>
        <taxon>Metazoa</taxon>
        <taxon>Chordata</taxon>
        <taxon>Craniata</taxon>
        <taxon>Vertebrata</taxon>
        <taxon>Cyclostomata</taxon>
        <taxon>Myxini</taxon>
        <taxon>Myxiniformes</taxon>
        <taxon>Myxinidae</taxon>
        <taxon>Eptatretinae</taxon>
        <taxon>Eptatretus</taxon>
    </lineage>
</organism>
<dbReference type="Pfam" id="PF15711">
    <property type="entry name" value="ILEI"/>
    <property type="match status" value="1"/>
</dbReference>
<keyword evidence="10" id="KW-1185">Reference proteome</keyword>
<evidence type="ECO:0000256" key="7">
    <source>
        <dbReference type="SAM" id="Phobius"/>
    </source>
</evidence>
<protein>
    <recommendedName>
        <fullName evidence="8">ILEI/PANDER domain-containing protein</fullName>
    </recommendedName>
</protein>
<evidence type="ECO:0000259" key="8">
    <source>
        <dbReference type="Pfam" id="PF15711"/>
    </source>
</evidence>
<evidence type="ECO:0000256" key="3">
    <source>
        <dbReference type="ARBA" id="ARBA00022525"/>
    </source>
</evidence>
<sequence>MLREIKKNIYTGAAMVLVCCICWLLGQIVEEYFIGSSYKGYAKANMMVEEGKIEPKLKAPIPRRNPCDLMQPCPPAYYPFRISSGVAMMIFPKLCFNDQRIFQSNSGKLGRGMNIAVFKVDTGALVEIKSFDMYEGDFSKPMETFLKSIPTGSFIFIATHDDGGTR</sequence>